<reference evidence="10" key="2">
    <citation type="submission" date="2025-08" db="UniProtKB">
        <authorList>
            <consortium name="Ensembl"/>
        </authorList>
    </citation>
    <scope>IDENTIFICATION</scope>
</reference>
<dbReference type="PANTHER" id="PTHR23239:SF349">
    <property type="entry name" value="KERATIN, TYPE I CYTOSKELETAL 18"/>
    <property type="match status" value="1"/>
</dbReference>
<name>A0A8C9S672_SCLFO</name>
<dbReference type="Gene3D" id="1.20.5.170">
    <property type="match status" value="1"/>
</dbReference>
<evidence type="ECO:0000256" key="3">
    <source>
        <dbReference type="ARBA" id="ARBA00022754"/>
    </source>
</evidence>
<feature type="coiled-coil region" evidence="7">
    <location>
        <begin position="72"/>
        <end position="113"/>
    </location>
</feature>
<evidence type="ECO:0000256" key="6">
    <source>
        <dbReference type="ARBA" id="ARBA00038630"/>
    </source>
</evidence>
<accession>A0A8C9S672</accession>
<comment type="function">
    <text evidence="5">When phosphorylated, plays a role in filament reorganization.</text>
</comment>
<dbReference type="PROSITE" id="PS51842">
    <property type="entry name" value="IF_ROD_2"/>
    <property type="match status" value="1"/>
</dbReference>
<dbReference type="Pfam" id="PF00038">
    <property type="entry name" value="Filament"/>
    <property type="match status" value="1"/>
</dbReference>
<keyword evidence="4 7" id="KW-0175">Coiled coil</keyword>
<evidence type="ECO:0000256" key="7">
    <source>
        <dbReference type="SAM" id="Coils"/>
    </source>
</evidence>
<evidence type="ECO:0000256" key="5">
    <source>
        <dbReference type="ARBA" id="ARBA00037340"/>
    </source>
</evidence>
<sequence length="394" mass="45334">AGLEPQTYQRAGTGQTRCTTAPPMSDSIKIFLPSILSSVHGGAGGRGTRISKVTSSNFSSRHLQMDHRFFDVRHEKMTMQNLNERLASYLERVRNLEQANSKLEIKIRQDLEKRSITEMDYSHYEGIISDLRKKISDRISENETLRIRTDNARLALEDFRIKVHQVVEADIVRMRKGLDGSNVDCMNLESEIEALNEKRILLKKSHQKCVTECREKITQSCVHVEVDTSKGQDLAKILEEMRVKYEKIVLDIQEEVKITNITAEVSESTIALKEAMNQLKETRRHLHSLEVTLQNANLEDTLRDTELRYKMELEMFNSVIQQLEAESTQLTANIKDKKQEYEALEAEITMYRKVLDSEEFKLKILAEEKKMVHTEKKMMTVTQTLVSKTAGVKG</sequence>
<dbReference type="PRINTS" id="PR01248">
    <property type="entry name" value="TYPE1KERATIN"/>
</dbReference>
<evidence type="ECO:0000256" key="4">
    <source>
        <dbReference type="ARBA" id="ARBA00023054"/>
    </source>
</evidence>
<dbReference type="SMART" id="SM01391">
    <property type="entry name" value="Filament"/>
    <property type="match status" value="1"/>
</dbReference>
<comment type="subunit">
    <text evidence="6">Heterotetramer of two type I and two type II keratins. Keratin-18 associates with keratin-8.</text>
</comment>
<evidence type="ECO:0000313" key="11">
    <source>
        <dbReference type="Proteomes" id="UP000694397"/>
    </source>
</evidence>
<evidence type="ECO:0000256" key="1">
    <source>
        <dbReference type="ARBA" id="ARBA00022553"/>
    </source>
</evidence>
<feature type="domain" description="IF rod" evidence="9">
    <location>
        <begin position="75"/>
        <end position="362"/>
    </location>
</feature>
<reference evidence="10 11" key="1">
    <citation type="submission" date="2019-04" db="EMBL/GenBank/DDBJ databases">
        <authorList>
            <consortium name="Wellcome Sanger Institute Data Sharing"/>
        </authorList>
    </citation>
    <scope>NUCLEOTIDE SEQUENCE [LARGE SCALE GENOMIC DNA]</scope>
</reference>
<evidence type="ECO:0000256" key="8">
    <source>
        <dbReference type="SAM" id="MobiDB-lite"/>
    </source>
</evidence>
<feature type="coiled-coil region" evidence="7">
    <location>
        <begin position="178"/>
        <end position="205"/>
    </location>
</feature>
<evidence type="ECO:0000259" key="9">
    <source>
        <dbReference type="PROSITE" id="PS51842"/>
    </source>
</evidence>
<dbReference type="AlphaFoldDB" id="A0A8C9S672"/>
<protein>
    <submittedName>
        <fullName evidence="10">Keratin 18a, tandem duplicate 2</fullName>
    </submittedName>
</protein>
<evidence type="ECO:0000313" key="10">
    <source>
        <dbReference type="Ensembl" id="ENSSFOP00015025183.2"/>
    </source>
</evidence>
<organism evidence="10 11">
    <name type="scientific">Scleropages formosus</name>
    <name type="common">Asian bonytongue</name>
    <name type="synonym">Osteoglossum formosum</name>
    <dbReference type="NCBI Taxonomy" id="113540"/>
    <lineage>
        <taxon>Eukaryota</taxon>
        <taxon>Metazoa</taxon>
        <taxon>Chordata</taxon>
        <taxon>Craniata</taxon>
        <taxon>Vertebrata</taxon>
        <taxon>Euteleostomi</taxon>
        <taxon>Actinopterygii</taxon>
        <taxon>Neopterygii</taxon>
        <taxon>Teleostei</taxon>
        <taxon>Osteoglossocephala</taxon>
        <taxon>Osteoglossomorpha</taxon>
        <taxon>Osteoglossiformes</taxon>
        <taxon>Osteoglossidae</taxon>
        <taxon>Scleropages</taxon>
    </lineage>
</organism>
<proteinExistence type="predicted"/>
<keyword evidence="11" id="KW-1185">Reference proteome</keyword>
<dbReference type="GeneTree" id="ENSGT00940000163961"/>
<keyword evidence="2" id="KW-0416">Keratin</keyword>
<dbReference type="GO" id="GO:0005198">
    <property type="term" value="F:structural molecule activity"/>
    <property type="evidence" value="ECO:0007669"/>
    <property type="project" value="InterPro"/>
</dbReference>
<dbReference type="OrthoDB" id="2441647at2759"/>
<keyword evidence="1" id="KW-0597">Phosphoprotein</keyword>
<reference evidence="10" key="3">
    <citation type="submission" date="2025-09" db="UniProtKB">
        <authorList>
            <consortium name="Ensembl"/>
        </authorList>
    </citation>
    <scope>IDENTIFICATION</scope>
</reference>
<feature type="coiled-coil region" evidence="7">
    <location>
        <begin position="272"/>
        <end position="354"/>
    </location>
</feature>
<dbReference type="GO" id="GO:0045104">
    <property type="term" value="P:intermediate filament cytoskeleton organization"/>
    <property type="evidence" value="ECO:0007669"/>
    <property type="project" value="TreeGrafter"/>
</dbReference>
<dbReference type="PANTHER" id="PTHR23239">
    <property type="entry name" value="INTERMEDIATE FILAMENT"/>
    <property type="match status" value="1"/>
</dbReference>
<dbReference type="Gene3D" id="1.20.5.500">
    <property type="entry name" value="Single helix bin"/>
    <property type="match status" value="1"/>
</dbReference>
<dbReference type="SUPFAM" id="SSF64593">
    <property type="entry name" value="Intermediate filament protein, coiled coil region"/>
    <property type="match status" value="2"/>
</dbReference>
<dbReference type="Proteomes" id="UP000694397">
    <property type="component" value="Chromosome 19"/>
</dbReference>
<dbReference type="InterPro" id="IPR002957">
    <property type="entry name" value="Keratin_I"/>
</dbReference>
<dbReference type="GO" id="GO:0045095">
    <property type="term" value="C:keratin filament"/>
    <property type="evidence" value="ECO:0007669"/>
    <property type="project" value="TreeGrafter"/>
</dbReference>
<dbReference type="Ensembl" id="ENSSFOT00015025461.2">
    <property type="protein sequence ID" value="ENSSFOP00015025183.2"/>
    <property type="gene ID" value="ENSSFOG00015016185.2"/>
</dbReference>
<evidence type="ECO:0000256" key="2">
    <source>
        <dbReference type="ARBA" id="ARBA00022744"/>
    </source>
</evidence>
<feature type="region of interest" description="Disordered" evidence="8">
    <location>
        <begin position="1"/>
        <end position="22"/>
    </location>
</feature>
<dbReference type="InterPro" id="IPR039008">
    <property type="entry name" value="IF_rod_dom"/>
</dbReference>
<feature type="compositionally biased region" description="Polar residues" evidence="8">
    <location>
        <begin position="1"/>
        <end position="19"/>
    </location>
</feature>
<dbReference type="Gene3D" id="1.20.5.1160">
    <property type="entry name" value="Vasodilator-stimulated phosphoprotein"/>
    <property type="match status" value="1"/>
</dbReference>
<keyword evidence="3" id="KW-0403">Intermediate filament</keyword>